<feature type="chain" id="PRO_5019500055" description="Protein N-terminal glutamine amidohydrolase" evidence="10">
    <location>
        <begin position="19"/>
        <end position="124"/>
    </location>
</feature>
<dbReference type="AlphaFoldDB" id="A0A452Z0L4"/>
<accession>A0A452Z0L4</accession>
<reference evidence="12" key="4">
    <citation type="submission" date="2019-03" db="UniProtKB">
        <authorList>
            <consortium name="EnsemblPlants"/>
        </authorList>
    </citation>
    <scope>IDENTIFICATION</scope>
</reference>
<dbReference type="InterPro" id="IPR037132">
    <property type="entry name" value="N_Gln_amidohydro_ab_roll_sf"/>
</dbReference>
<evidence type="ECO:0000256" key="10">
    <source>
        <dbReference type="SAM" id="SignalP"/>
    </source>
</evidence>
<dbReference type="EnsemblPlants" id="AET1Gv20590100.8">
    <property type="protein sequence ID" value="AET1Gv20590100.8"/>
    <property type="gene ID" value="AET1Gv20590100"/>
</dbReference>
<evidence type="ECO:0000256" key="1">
    <source>
        <dbReference type="ARBA" id="ARBA00008985"/>
    </source>
</evidence>
<name>A0A452Z0L4_AEGTS</name>
<dbReference type="EC" id="3.5.1.122" evidence="3 8"/>
<evidence type="ECO:0000313" key="13">
    <source>
        <dbReference type="Proteomes" id="UP000015105"/>
    </source>
</evidence>
<comment type="similarity">
    <text evidence="1 8">Belongs to the NTAQ1 family.</text>
</comment>
<proteinExistence type="inferred from homology"/>
<evidence type="ECO:0000256" key="8">
    <source>
        <dbReference type="RuleBase" id="RU367082"/>
    </source>
</evidence>
<feature type="domain" description="Protein N-terminal glutamine amidohydrolase alpha beta roll" evidence="11">
    <location>
        <begin position="52"/>
        <end position="120"/>
    </location>
</feature>
<dbReference type="InterPro" id="IPR023128">
    <property type="entry name" value="Prot_N_Gln_amidohydro_ab_roll"/>
</dbReference>
<keyword evidence="13" id="KW-1185">Reference proteome</keyword>
<comment type="function">
    <text evidence="8">Mediates the side-chain deamidation of N-terminal glutamine residues to glutamate, an important step in N-end rule pathway of protein degradation. Conversion of the resulting N-terminal glutamine to glutamate renders the protein susceptible to arginylation, polyubiquitination and degradation as specified by the N-end rule. Does not act on substrates with internal or C-terminal glutamine and does not act on non-glutamine residues in any position.</text>
</comment>
<protein>
    <recommendedName>
        <fullName evidence="4 8">Protein N-terminal glutamine amidohydrolase</fullName>
        <ecNumber evidence="3 8">3.5.1.122</ecNumber>
    </recommendedName>
    <alternativeName>
        <fullName evidence="6 8">Protein NH2-terminal glutamine deamidase</fullName>
    </alternativeName>
</protein>
<dbReference type="GO" id="GO:0005829">
    <property type="term" value="C:cytosol"/>
    <property type="evidence" value="ECO:0007669"/>
    <property type="project" value="TreeGrafter"/>
</dbReference>
<evidence type="ECO:0000256" key="2">
    <source>
        <dbReference type="ARBA" id="ARBA00011245"/>
    </source>
</evidence>
<comment type="catalytic activity">
    <reaction evidence="7 8">
        <text>N-terminal L-glutaminyl-[protein] + H2O = N-terminal L-glutamyl-[protein] + NH4(+)</text>
        <dbReference type="Rhea" id="RHEA:50680"/>
        <dbReference type="Rhea" id="RHEA-COMP:12668"/>
        <dbReference type="Rhea" id="RHEA-COMP:12777"/>
        <dbReference type="ChEBI" id="CHEBI:15377"/>
        <dbReference type="ChEBI" id="CHEBI:28938"/>
        <dbReference type="ChEBI" id="CHEBI:64721"/>
        <dbReference type="ChEBI" id="CHEBI:64722"/>
        <dbReference type="EC" id="3.5.1.122"/>
    </reaction>
</comment>
<evidence type="ECO:0000256" key="3">
    <source>
        <dbReference type="ARBA" id="ARBA00012718"/>
    </source>
</evidence>
<reference evidence="13" key="2">
    <citation type="journal article" date="2017" name="Nat. Plants">
        <title>The Aegilops tauschii genome reveals multiple impacts of transposons.</title>
        <authorList>
            <person name="Zhao G."/>
            <person name="Zou C."/>
            <person name="Li K."/>
            <person name="Wang K."/>
            <person name="Li T."/>
            <person name="Gao L."/>
            <person name="Zhang X."/>
            <person name="Wang H."/>
            <person name="Yang Z."/>
            <person name="Liu X."/>
            <person name="Jiang W."/>
            <person name="Mao L."/>
            <person name="Kong X."/>
            <person name="Jiao Y."/>
            <person name="Jia J."/>
        </authorList>
    </citation>
    <scope>NUCLEOTIDE SEQUENCE [LARGE SCALE GENOMIC DNA]</scope>
    <source>
        <strain evidence="13">cv. AL8/78</strain>
    </source>
</reference>
<sequence>RALILLAWLLATTRLSMADDGAAAGVDPSPSSPPIHPAAPDNPPIDAASFTHTPYYCEENVHLLCKELIRAGLADPAGNDLYAVFVSNEEKKIPLWYQKASRTNDGFVLWDYHVICIQVKAKLD</sequence>
<dbReference type="Gene3D" id="3.10.620.10">
    <property type="entry name" value="Protein N-terminal glutamine amidohydrolase, alpha beta roll"/>
    <property type="match status" value="1"/>
</dbReference>
<keyword evidence="5 8" id="KW-0378">Hydrolase</keyword>
<organism evidence="12 13">
    <name type="scientific">Aegilops tauschii subsp. strangulata</name>
    <name type="common">Goatgrass</name>
    <dbReference type="NCBI Taxonomy" id="200361"/>
    <lineage>
        <taxon>Eukaryota</taxon>
        <taxon>Viridiplantae</taxon>
        <taxon>Streptophyta</taxon>
        <taxon>Embryophyta</taxon>
        <taxon>Tracheophyta</taxon>
        <taxon>Spermatophyta</taxon>
        <taxon>Magnoliopsida</taxon>
        <taxon>Liliopsida</taxon>
        <taxon>Poales</taxon>
        <taxon>Poaceae</taxon>
        <taxon>BOP clade</taxon>
        <taxon>Pooideae</taxon>
        <taxon>Triticodae</taxon>
        <taxon>Triticeae</taxon>
        <taxon>Triticinae</taxon>
        <taxon>Aegilops</taxon>
    </lineage>
</organism>
<evidence type="ECO:0000256" key="9">
    <source>
        <dbReference type="SAM" id="MobiDB-lite"/>
    </source>
</evidence>
<dbReference type="Proteomes" id="UP000015105">
    <property type="component" value="Chromosome 1D"/>
</dbReference>
<comment type="subunit">
    <text evidence="2 8">Monomer.</text>
</comment>
<dbReference type="GO" id="GO:0070773">
    <property type="term" value="F:protein-N-terminal glutamine amidohydrolase activity"/>
    <property type="evidence" value="ECO:0007669"/>
    <property type="project" value="UniProtKB-UniRule"/>
</dbReference>
<dbReference type="InterPro" id="IPR039733">
    <property type="entry name" value="NTAQ1"/>
</dbReference>
<reference evidence="12" key="5">
    <citation type="journal article" date="2021" name="G3 (Bethesda)">
        <title>Aegilops tauschii genome assembly Aet v5.0 features greater sequence contiguity and improved annotation.</title>
        <authorList>
            <person name="Wang L."/>
            <person name="Zhu T."/>
            <person name="Rodriguez J.C."/>
            <person name="Deal K.R."/>
            <person name="Dubcovsky J."/>
            <person name="McGuire P.E."/>
            <person name="Lux T."/>
            <person name="Spannagl M."/>
            <person name="Mayer K.F.X."/>
            <person name="Baldrich P."/>
            <person name="Meyers B.C."/>
            <person name="Huo N."/>
            <person name="Gu Y.Q."/>
            <person name="Zhou H."/>
            <person name="Devos K.M."/>
            <person name="Bennetzen J.L."/>
            <person name="Unver T."/>
            <person name="Budak H."/>
            <person name="Gulick P.J."/>
            <person name="Galiba G."/>
            <person name="Kalapos B."/>
            <person name="Nelson D.R."/>
            <person name="Li P."/>
            <person name="You F.M."/>
            <person name="Luo M.C."/>
            <person name="Dvorak J."/>
        </authorList>
    </citation>
    <scope>NUCLEOTIDE SEQUENCE [LARGE SCALE GENOMIC DNA]</scope>
    <source>
        <strain evidence="12">cv. AL8/78</strain>
    </source>
</reference>
<evidence type="ECO:0000256" key="6">
    <source>
        <dbReference type="ARBA" id="ARBA00029677"/>
    </source>
</evidence>
<dbReference type="Pfam" id="PF09764">
    <property type="entry name" value="Nt_Gln_amidase"/>
    <property type="match status" value="1"/>
</dbReference>
<evidence type="ECO:0000256" key="4">
    <source>
        <dbReference type="ARBA" id="ARBA00021247"/>
    </source>
</evidence>
<evidence type="ECO:0000313" key="12">
    <source>
        <dbReference type="EnsemblPlants" id="AET1Gv20590100.8"/>
    </source>
</evidence>
<reference evidence="12" key="3">
    <citation type="journal article" date="2017" name="Nature">
        <title>Genome sequence of the progenitor of the wheat D genome Aegilops tauschii.</title>
        <authorList>
            <person name="Luo M.C."/>
            <person name="Gu Y.Q."/>
            <person name="Puiu D."/>
            <person name="Wang H."/>
            <person name="Twardziok S.O."/>
            <person name="Deal K.R."/>
            <person name="Huo N."/>
            <person name="Zhu T."/>
            <person name="Wang L."/>
            <person name="Wang Y."/>
            <person name="McGuire P.E."/>
            <person name="Liu S."/>
            <person name="Long H."/>
            <person name="Ramasamy R.K."/>
            <person name="Rodriguez J.C."/>
            <person name="Van S.L."/>
            <person name="Yuan L."/>
            <person name="Wang Z."/>
            <person name="Xia Z."/>
            <person name="Xiao L."/>
            <person name="Anderson O.D."/>
            <person name="Ouyang S."/>
            <person name="Liang Y."/>
            <person name="Zimin A.V."/>
            <person name="Pertea G."/>
            <person name="Qi P."/>
            <person name="Bennetzen J.L."/>
            <person name="Dai X."/>
            <person name="Dawson M.W."/>
            <person name="Muller H.G."/>
            <person name="Kugler K."/>
            <person name="Rivarola-Duarte L."/>
            <person name="Spannagl M."/>
            <person name="Mayer K.F.X."/>
            <person name="Lu F.H."/>
            <person name="Bevan M.W."/>
            <person name="Leroy P."/>
            <person name="Li P."/>
            <person name="You F.M."/>
            <person name="Sun Q."/>
            <person name="Liu Z."/>
            <person name="Lyons E."/>
            <person name="Wicker T."/>
            <person name="Salzberg S.L."/>
            <person name="Devos K.M."/>
            <person name="Dvorak J."/>
        </authorList>
    </citation>
    <scope>NUCLEOTIDE SEQUENCE [LARGE SCALE GENOMIC DNA]</scope>
    <source>
        <strain evidence="12">cv. AL8/78</strain>
    </source>
</reference>
<dbReference type="GO" id="GO:0005634">
    <property type="term" value="C:nucleus"/>
    <property type="evidence" value="ECO:0007669"/>
    <property type="project" value="TreeGrafter"/>
</dbReference>
<evidence type="ECO:0000256" key="5">
    <source>
        <dbReference type="ARBA" id="ARBA00022801"/>
    </source>
</evidence>
<feature type="compositionally biased region" description="Pro residues" evidence="9">
    <location>
        <begin position="30"/>
        <end position="43"/>
    </location>
</feature>
<dbReference type="Gramene" id="AET1Gv20590100.8">
    <property type="protein sequence ID" value="AET1Gv20590100.8"/>
    <property type="gene ID" value="AET1Gv20590100"/>
</dbReference>
<feature type="region of interest" description="Disordered" evidence="9">
    <location>
        <begin position="22"/>
        <end position="43"/>
    </location>
</feature>
<keyword evidence="10" id="KW-0732">Signal</keyword>
<dbReference type="GO" id="GO:0008418">
    <property type="term" value="F:protein-N-terminal asparagine amidohydrolase activity"/>
    <property type="evidence" value="ECO:0007669"/>
    <property type="project" value="UniProtKB-UniRule"/>
</dbReference>
<dbReference type="PANTHER" id="PTHR13035">
    <property type="entry name" value="PROTEIN N-TERMINAL GLUTAMINE AMIDOHYDROLASE"/>
    <property type="match status" value="1"/>
</dbReference>
<dbReference type="PANTHER" id="PTHR13035:SF0">
    <property type="entry name" value="PROTEIN N-TERMINAL GLUTAMINE AMIDOHYDROLASE"/>
    <property type="match status" value="1"/>
</dbReference>
<feature type="signal peptide" evidence="10">
    <location>
        <begin position="1"/>
        <end position="18"/>
    </location>
</feature>
<reference evidence="13" key="1">
    <citation type="journal article" date="2014" name="Science">
        <title>Ancient hybridizations among the ancestral genomes of bread wheat.</title>
        <authorList>
            <consortium name="International Wheat Genome Sequencing Consortium,"/>
            <person name="Marcussen T."/>
            <person name="Sandve S.R."/>
            <person name="Heier L."/>
            <person name="Spannagl M."/>
            <person name="Pfeifer M."/>
            <person name="Jakobsen K.S."/>
            <person name="Wulff B.B."/>
            <person name="Steuernagel B."/>
            <person name="Mayer K.F."/>
            <person name="Olsen O.A."/>
        </authorList>
    </citation>
    <scope>NUCLEOTIDE SEQUENCE [LARGE SCALE GENOMIC DNA]</scope>
    <source>
        <strain evidence="13">cv. AL8/78</strain>
    </source>
</reference>
<evidence type="ECO:0000256" key="7">
    <source>
        <dbReference type="ARBA" id="ARBA00048768"/>
    </source>
</evidence>
<evidence type="ECO:0000259" key="11">
    <source>
        <dbReference type="Pfam" id="PF09764"/>
    </source>
</evidence>